<comment type="caution">
    <text evidence="1">The sequence shown here is derived from an EMBL/GenBank/DDBJ whole genome shotgun (WGS) entry which is preliminary data.</text>
</comment>
<evidence type="ECO:0000313" key="2">
    <source>
        <dbReference type="EMBL" id="GBN48783.1"/>
    </source>
</evidence>
<sequence>GAQAHGPDIALLIFGDHQQHRMTKNTTSFTDENLYVVLTRKLYIDTKFWT</sequence>
<accession>A0A4Y2PBS9</accession>
<reference evidence="1 3" key="1">
    <citation type="journal article" date="2019" name="Sci. Rep.">
        <title>Orb-weaving spider Araneus ventricosus genome elucidates the spidroin gene catalogue.</title>
        <authorList>
            <person name="Kono N."/>
            <person name="Nakamura H."/>
            <person name="Ohtoshi R."/>
            <person name="Moran D.A.P."/>
            <person name="Shinohara A."/>
            <person name="Yoshida Y."/>
            <person name="Fujiwara M."/>
            <person name="Mori M."/>
            <person name="Tomita M."/>
            <person name="Arakawa K."/>
        </authorList>
    </citation>
    <scope>NUCLEOTIDE SEQUENCE [LARGE SCALE GENOMIC DNA]</scope>
</reference>
<dbReference type="AlphaFoldDB" id="A0A4Y2PBS9"/>
<proteinExistence type="predicted"/>
<dbReference type="Proteomes" id="UP000499080">
    <property type="component" value="Unassembled WGS sequence"/>
</dbReference>
<evidence type="ECO:0000313" key="1">
    <source>
        <dbReference type="EMBL" id="GBN47687.1"/>
    </source>
</evidence>
<organism evidence="1 3">
    <name type="scientific">Araneus ventricosus</name>
    <name type="common">Orbweaver spider</name>
    <name type="synonym">Epeira ventricosa</name>
    <dbReference type="NCBI Taxonomy" id="182803"/>
    <lineage>
        <taxon>Eukaryota</taxon>
        <taxon>Metazoa</taxon>
        <taxon>Ecdysozoa</taxon>
        <taxon>Arthropoda</taxon>
        <taxon>Chelicerata</taxon>
        <taxon>Arachnida</taxon>
        <taxon>Araneae</taxon>
        <taxon>Araneomorphae</taxon>
        <taxon>Entelegynae</taxon>
        <taxon>Araneoidea</taxon>
        <taxon>Araneidae</taxon>
        <taxon>Araneus</taxon>
    </lineage>
</organism>
<gene>
    <name evidence="2" type="ORF">AVEN_143004_1</name>
    <name evidence="1" type="ORF">AVEN_261399_1</name>
</gene>
<dbReference type="EMBL" id="BGPR01010720">
    <property type="protein sequence ID" value="GBN47687.1"/>
    <property type="molecule type" value="Genomic_DNA"/>
</dbReference>
<keyword evidence="3" id="KW-1185">Reference proteome</keyword>
<protein>
    <submittedName>
        <fullName evidence="1">Uncharacterized protein</fullName>
    </submittedName>
</protein>
<dbReference type="EMBL" id="BGPR01010934">
    <property type="protein sequence ID" value="GBN48783.1"/>
    <property type="molecule type" value="Genomic_DNA"/>
</dbReference>
<name>A0A4Y2PBS9_ARAVE</name>
<evidence type="ECO:0000313" key="3">
    <source>
        <dbReference type="Proteomes" id="UP000499080"/>
    </source>
</evidence>
<feature type="non-terminal residue" evidence="1">
    <location>
        <position position="1"/>
    </location>
</feature>